<name>A0A6A6YUA3_9PEZI</name>
<keyword evidence="2" id="KW-1133">Transmembrane helix</keyword>
<keyword evidence="2" id="KW-0472">Membrane</keyword>
<evidence type="ECO:0000313" key="4">
    <source>
        <dbReference type="Proteomes" id="UP000504636"/>
    </source>
</evidence>
<reference evidence="5" key="2">
    <citation type="submission" date="2020-04" db="EMBL/GenBank/DDBJ databases">
        <authorList>
            <consortium name="NCBI Genome Project"/>
        </authorList>
    </citation>
    <scope>NUCLEOTIDE SEQUENCE</scope>
    <source>
        <strain evidence="5">CBS 304.34</strain>
    </source>
</reference>
<keyword evidence="4" id="KW-1185">Reference proteome</keyword>
<dbReference type="RefSeq" id="XP_033578509.1">
    <property type="nucleotide sequence ID" value="XM_033719647.1"/>
</dbReference>
<evidence type="ECO:0000313" key="3">
    <source>
        <dbReference type="EMBL" id="KAF2811545.1"/>
    </source>
</evidence>
<feature type="transmembrane region" description="Helical" evidence="2">
    <location>
        <begin position="93"/>
        <end position="116"/>
    </location>
</feature>
<dbReference type="OrthoDB" id="5378430at2759"/>
<sequence length="566" mass="61795">MDAKAALHDVSEQQLPVTETTALSESPTSTQESKRRFPPPAKAWIILLFHGACCVALALAMALALDGYQAGDESSPHHVEGKLLLRVGDITTLVSVALVVIKVIVGAWSTIVLWAFGRNMLTRKSASPATVSKMIRWRLPPGFQSLKYIPRDFPGWTISAAVVAVFIQAFISPILTGAVNWNAAFHISKEATSLSSVDPTADFSAWYWYNAQGSFDKKAYLRAAAGFANLAWADTSTVDAQGKSLLGNGCRHVVNDDGLPRHSVVVDATLPCININSIRWYRNEDEVTGNEWSISGDDLTLVGDDPFGYYRGGVTLVYDTNNLRKSPATTDQPPPANKFSGTMTVALMIARRHYGKDYTDPPCAKLPNTIFGDISPLPYLLETTRSTSADENCFLLGKIDFTAGVTTSSRATYIAPRIVEDVTPIQDVVYEANSWTQEAIWLLPDLMTMLAVSNASQLPTFNNIDNYVSGIVHQGYLGAWDMLSHSFDNKGPVYKGYPADPRLVADVSFARVFAWLGVCLFMTVSGVFALGLVLKADDLTPLEGNEEEMKEGGRGILDEIMGWRFG</sequence>
<dbReference type="AlphaFoldDB" id="A0A6A6YUA3"/>
<reference evidence="5" key="3">
    <citation type="submission" date="2025-04" db="UniProtKB">
        <authorList>
            <consortium name="RefSeq"/>
        </authorList>
    </citation>
    <scope>IDENTIFICATION</scope>
    <source>
        <strain evidence="5">CBS 304.34</strain>
    </source>
</reference>
<dbReference type="Proteomes" id="UP000504636">
    <property type="component" value="Unplaced"/>
</dbReference>
<gene>
    <name evidence="3 5" type="ORF">BDZ99DRAFT_461581</name>
</gene>
<evidence type="ECO:0000256" key="1">
    <source>
        <dbReference type="SAM" id="MobiDB-lite"/>
    </source>
</evidence>
<dbReference type="GeneID" id="54460540"/>
<evidence type="ECO:0000256" key="2">
    <source>
        <dbReference type="SAM" id="Phobius"/>
    </source>
</evidence>
<protein>
    <submittedName>
        <fullName evidence="3 5">Uncharacterized protein</fullName>
    </submittedName>
</protein>
<feature type="transmembrane region" description="Helical" evidence="2">
    <location>
        <begin position="512"/>
        <end position="534"/>
    </location>
</feature>
<evidence type="ECO:0000313" key="5">
    <source>
        <dbReference type="RefSeq" id="XP_033578509.1"/>
    </source>
</evidence>
<organism evidence="3">
    <name type="scientific">Mytilinidion resinicola</name>
    <dbReference type="NCBI Taxonomy" id="574789"/>
    <lineage>
        <taxon>Eukaryota</taxon>
        <taxon>Fungi</taxon>
        <taxon>Dikarya</taxon>
        <taxon>Ascomycota</taxon>
        <taxon>Pezizomycotina</taxon>
        <taxon>Dothideomycetes</taxon>
        <taxon>Pleosporomycetidae</taxon>
        <taxon>Mytilinidiales</taxon>
        <taxon>Mytilinidiaceae</taxon>
        <taxon>Mytilinidion</taxon>
    </lineage>
</organism>
<dbReference type="EMBL" id="MU003698">
    <property type="protein sequence ID" value="KAF2811545.1"/>
    <property type="molecule type" value="Genomic_DNA"/>
</dbReference>
<feature type="compositionally biased region" description="Polar residues" evidence="1">
    <location>
        <begin position="12"/>
        <end position="31"/>
    </location>
</feature>
<feature type="transmembrane region" description="Helical" evidence="2">
    <location>
        <begin position="153"/>
        <end position="171"/>
    </location>
</feature>
<feature type="transmembrane region" description="Helical" evidence="2">
    <location>
        <begin position="43"/>
        <end position="65"/>
    </location>
</feature>
<reference evidence="3 5" key="1">
    <citation type="journal article" date="2020" name="Stud. Mycol.">
        <title>101 Dothideomycetes genomes: a test case for predicting lifestyles and emergence of pathogens.</title>
        <authorList>
            <person name="Haridas S."/>
            <person name="Albert R."/>
            <person name="Binder M."/>
            <person name="Bloem J."/>
            <person name="Labutti K."/>
            <person name="Salamov A."/>
            <person name="Andreopoulos B."/>
            <person name="Baker S."/>
            <person name="Barry K."/>
            <person name="Bills G."/>
            <person name="Bluhm B."/>
            <person name="Cannon C."/>
            <person name="Castanera R."/>
            <person name="Culley D."/>
            <person name="Daum C."/>
            <person name="Ezra D."/>
            <person name="Gonzalez J."/>
            <person name="Henrissat B."/>
            <person name="Kuo A."/>
            <person name="Liang C."/>
            <person name="Lipzen A."/>
            <person name="Lutzoni F."/>
            <person name="Magnuson J."/>
            <person name="Mondo S."/>
            <person name="Nolan M."/>
            <person name="Ohm R."/>
            <person name="Pangilinan J."/>
            <person name="Park H.-J."/>
            <person name="Ramirez L."/>
            <person name="Alfaro M."/>
            <person name="Sun H."/>
            <person name="Tritt A."/>
            <person name="Yoshinaga Y."/>
            <person name="Zwiers L.-H."/>
            <person name="Turgeon B."/>
            <person name="Goodwin S."/>
            <person name="Spatafora J."/>
            <person name="Crous P."/>
            <person name="Grigoriev I."/>
        </authorList>
    </citation>
    <scope>NUCLEOTIDE SEQUENCE</scope>
    <source>
        <strain evidence="3 5">CBS 304.34</strain>
    </source>
</reference>
<accession>A0A6A6YUA3</accession>
<keyword evidence="2" id="KW-0812">Transmembrane</keyword>
<feature type="compositionally biased region" description="Basic and acidic residues" evidence="1">
    <location>
        <begin position="1"/>
        <end position="11"/>
    </location>
</feature>
<proteinExistence type="predicted"/>
<feature type="region of interest" description="Disordered" evidence="1">
    <location>
        <begin position="1"/>
        <end position="36"/>
    </location>
</feature>